<evidence type="ECO:0000256" key="6">
    <source>
        <dbReference type="ARBA" id="ARBA00023136"/>
    </source>
</evidence>
<proteinExistence type="inferred from homology"/>
<keyword evidence="2" id="KW-0813">Transport</keyword>
<keyword evidence="5 9" id="KW-1133">Transmembrane helix</keyword>
<dbReference type="PANTHER" id="PTHR30561">
    <property type="entry name" value="SMR FAMILY PROTON-DEPENDENT DRUG EFFLUX TRANSPORTER SUGE"/>
    <property type="match status" value="1"/>
</dbReference>
<feature type="transmembrane region" description="Helical" evidence="9">
    <location>
        <begin position="37"/>
        <end position="55"/>
    </location>
</feature>
<keyword evidence="4 8" id="KW-0812">Transmembrane</keyword>
<dbReference type="SUPFAM" id="SSF103481">
    <property type="entry name" value="Multidrug resistance efflux transporter EmrE"/>
    <property type="match status" value="1"/>
</dbReference>
<evidence type="ECO:0000256" key="3">
    <source>
        <dbReference type="ARBA" id="ARBA00022475"/>
    </source>
</evidence>
<comment type="similarity">
    <text evidence="7 8">Belongs to the drug/metabolite transporter (DMT) superfamily. Small multidrug resistance (SMR) (TC 2.A.7.1) family.</text>
</comment>
<dbReference type="InterPro" id="IPR037185">
    <property type="entry name" value="EmrE-like"/>
</dbReference>
<dbReference type="EMBL" id="BBJU01000003">
    <property type="protein sequence ID" value="GAK69015.1"/>
    <property type="molecule type" value="Genomic_DNA"/>
</dbReference>
<dbReference type="Proteomes" id="UP000028701">
    <property type="component" value="Unassembled WGS sequence"/>
</dbReference>
<dbReference type="GO" id="GO:0015199">
    <property type="term" value="F:amino-acid betaine transmembrane transporter activity"/>
    <property type="evidence" value="ECO:0007669"/>
    <property type="project" value="TreeGrafter"/>
</dbReference>
<evidence type="ECO:0000256" key="9">
    <source>
        <dbReference type="SAM" id="Phobius"/>
    </source>
</evidence>
<evidence type="ECO:0000256" key="2">
    <source>
        <dbReference type="ARBA" id="ARBA00022448"/>
    </source>
</evidence>
<feature type="transmembrane region" description="Helical" evidence="9">
    <location>
        <begin position="89"/>
        <end position="108"/>
    </location>
</feature>
<evidence type="ECO:0000256" key="8">
    <source>
        <dbReference type="RuleBase" id="RU003942"/>
    </source>
</evidence>
<protein>
    <submittedName>
        <fullName evidence="10">Putative small multidrug resistance protein</fullName>
    </submittedName>
</protein>
<feature type="transmembrane region" description="Helical" evidence="9">
    <location>
        <begin position="61"/>
        <end position="82"/>
    </location>
</feature>
<dbReference type="OrthoDB" id="9808638at2"/>
<dbReference type="GO" id="GO:0015220">
    <property type="term" value="F:choline transmembrane transporter activity"/>
    <property type="evidence" value="ECO:0007669"/>
    <property type="project" value="TreeGrafter"/>
</dbReference>
<dbReference type="GO" id="GO:1990961">
    <property type="term" value="P:xenobiotic detoxification by transmembrane export across the plasma membrane"/>
    <property type="evidence" value="ECO:0007669"/>
    <property type="project" value="UniProtKB-ARBA"/>
</dbReference>
<dbReference type="GO" id="GO:0005886">
    <property type="term" value="C:plasma membrane"/>
    <property type="evidence" value="ECO:0007669"/>
    <property type="project" value="UniProtKB-SubCell"/>
</dbReference>
<dbReference type="InterPro" id="IPR000390">
    <property type="entry name" value="Small_drug/metabolite_transptr"/>
</dbReference>
<reference evidence="10 11" key="1">
    <citation type="submission" date="2014-08" db="EMBL/GenBank/DDBJ databases">
        <title>Whole genome shotgun sequence of Rhizobium rubi NBRC 13261.</title>
        <authorList>
            <person name="Katano-Makiyama Y."/>
            <person name="Hosoyama A."/>
            <person name="Hashimoto M."/>
            <person name="Hosoyama Y."/>
            <person name="Noguchi M."/>
            <person name="Tsuchikane K."/>
            <person name="Uohara A."/>
            <person name="Ohji S."/>
            <person name="Ichikawa N."/>
            <person name="Kimura A."/>
            <person name="Yamazoe A."/>
            <person name="Fujita N."/>
        </authorList>
    </citation>
    <scope>NUCLEOTIDE SEQUENCE [LARGE SCALE GENOMIC DNA]</scope>
    <source>
        <strain evidence="10 11">NBRC 13261</strain>
    </source>
</reference>
<evidence type="ECO:0000256" key="1">
    <source>
        <dbReference type="ARBA" id="ARBA00004651"/>
    </source>
</evidence>
<dbReference type="PANTHER" id="PTHR30561:SF1">
    <property type="entry name" value="MULTIDRUG TRANSPORTER EMRE"/>
    <property type="match status" value="1"/>
</dbReference>
<keyword evidence="3" id="KW-1003">Cell membrane</keyword>
<feature type="transmembrane region" description="Helical" evidence="9">
    <location>
        <begin position="6"/>
        <end position="25"/>
    </location>
</feature>
<evidence type="ECO:0000256" key="5">
    <source>
        <dbReference type="ARBA" id="ARBA00022989"/>
    </source>
</evidence>
<dbReference type="AlphaFoldDB" id="A0A081CQR9"/>
<dbReference type="GO" id="GO:0015297">
    <property type="term" value="F:antiporter activity"/>
    <property type="evidence" value="ECO:0007669"/>
    <property type="project" value="TreeGrafter"/>
</dbReference>
<dbReference type="Pfam" id="PF00893">
    <property type="entry name" value="Multi_Drug_Res"/>
    <property type="match status" value="1"/>
</dbReference>
<dbReference type="InterPro" id="IPR045324">
    <property type="entry name" value="Small_multidrug_res"/>
</dbReference>
<comment type="caution">
    <text evidence="10">The sequence shown here is derived from an EMBL/GenBank/DDBJ whole genome shotgun (WGS) entry which is preliminary data.</text>
</comment>
<name>A0A081CQR9_9HYPH</name>
<accession>A0A081CQR9</accession>
<organism evidence="10 11">
    <name type="scientific">Agrobacterium rubi TR3 = NBRC 13261</name>
    <dbReference type="NCBI Taxonomy" id="1368415"/>
    <lineage>
        <taxon>Bacteria</taxon>
        <taxon>Pseudomonadati</taxon>
        <taxon>Pseudomonadota</taxon>
        <taxon>Alphaproteobacteria</taxon>
        <taxon>Hyphomicrobiales</taxon>
        <taxon>Rhizobiaceae</taxon>
        <taxon>Rhizobium/Agrobacterium group</taxon>
        <taxon>Agrobacterium</taxon>
    </lineage>
</organism>
<dbReference type="FunFam" id="1.10.3730.20:FF:000001">
    <property type="entry name" value="Quaternary ammonium compound resistance transporter SugE"/>
    <property type="match status" value="1"/>
</dbReference>
<dbReference type="GO" id="GO:0031460">
    <property type="term" value="P:glycine betaine transport"/>
    <property type="evidence" value="ECO:0007669"/>
    <property type="project" value="TreeGrafter"/>
</dbReference>
<evidence type="ECO:0000313" key="10">
    <source>
        <dbReference type="EMBL" id="GAK69015.1"/>
    </source>
</evidence>
<keyword evidence="6 9" id="KW-0472">Membrane</keyword>
<evidence type="ECO:0000256" key="7">
    <source>
        <dbReference type="ARBA" id="ARBA00038032"/>
    </source>
</evidence>
<evidence type="ECO:0000256" key="4">
    <source>
        <dbReference type="ARBA" id="ARBA00022692"/>
    </source>
</evidence>
<comment type="subcellular location">
    <subcellularLocation>
        <location evidence="1 8">Cell membrane</location>
        <topology evidence="1 8">Multi-pass membrane protein</topology>
    </subcellularLocation>
</comment>
<sequence>MSGAVMTYGALFAAIICEVVGTSFLQQSQQFTRLVPTILMAVFYGAAFYLLSITLKTIPVGVAYAIWSGLGIVLISAVGYVFFRQTLDLAAMIGLGLIIAGVVVVNVFSKTVGH</sequence>
<evidence type="ECO:0000313" key="11">
    <source>
        <dbReference type="Proteomes" id="UP000028701"/>
    </source>
</evidence>
<dbReference type="Gene3D" id="1.10.3730.20">
    <property type="match status" value="1"/>
</dbReference>
<gene>
    <name evidence="10" type="ORF">RRU01S_03_01840</name>
</gene>
<dbReference type="eggNOG" id="COG2076">
    <property type="taxonomic scope" value="Bacteria"/>
</dbReference>